<dbReference type="PANTHER" id="PTHR46796:SF15">
    <property type="entry name" value="BLL1074 PROTEIN"/>
    <property type="match status" value="1"/>
</dbReference>
<organism evidence="5 6">
    <name type="scientific">Pendulispora albinea</name>
    <dbReference type="NCBI Taxonomy" id="2741071"/>
    <lineage>
        <taxon>Bacteria</taxon>
        <taxon>Pseudomonadati</taxon>
        <taxon>Myxococcota</taxon>
        <taxon>Myxococcia</taxon>
        <taxon>Myxococcales</taxon>
        <taxon>Sorangiineae</taxon>
        <taxon>Pendulisporaceae</taxon>
        <taxon>Pendulispora</taxon>
    </lineage>
</organism>
<name>A0ABZ2LTK5_9BACT</name>
<dbReference type="InterPro" id="IPR018060">
    <property type="entry name" value="HTH_AraC"/>
</dbReference>
<evidence type="ECO:0000256" key="3">
    <source>
        <dbReference type="ARBA" id="ARBA00023163"/>
    </source>
</evidence>
<dbReference type="Proteomes" id="UP001370348">
    <property type="component" value="Chromosome"/>
</dbReference>
<evidence type="ECO:0000256" key="2">
    <source>
        <dbReference type="ARBA" id="ARBA00023125"/>
    </source>
</evidence>
<sequence length="243" mass="26945">MRSYGTHVEMHTPENQRHLVLPDADVELVFYTGDGWFGLPGGPLMPLPPVFVRGPRSTSSSFELCGLARVVGMKLRPWRIGLLPELGTPVDGYYVNVGAELRELGERVRPLLERGATELALERVEAALLERQRVQRQSLDEVDVVGLELDRTHGAARIASLAAAQGLSMRQLERRFKSATGFAPKAFARLMRFTRASERLELDPGVSLTALSFELGYADQAHFTREFRAFAGMSPGKYVASFT</sequence>
<feature type="domain" description="HTH araC/xylS-type" evidence="4">
    <location>
        <begin position="139"/>
        <end position="241"/>
    </location>
</feature>
<dbReference type="Gene3D" id="1.10.10.60">
    <property type="entry name" value="Homeodomain-like"/>
    <property type="match status" value="1"/>
</dbReference>
<dbReference type="SMART" id="SM00342">
    <property type="entry name" value="HTH_ARAC"/>
    <property type="match status" value="1"/>
</dbReference>
<evidence type="ECO:0000256" key="1">
    <source>
        <dbReference type="ARBA" id="ARBA00023015"/>
    </source>
</evidence>
<keyword evidence="2" id="KW-0238">DNA-binding</keyword>
<dbReference type="InterPro" id="IPR009057">
    <property type="entry name" value="Homeodomain-like_sf"/>
</dbReference>
<dbReference type="PANTHER" id="PTHR46796">
    <property type="entry name" value="HTH-TYPE TRANSCRIPTIONAL ACTIVATOR RHAS-RELATED"/>
    <property type="match status" value="1"/>
</dbReference>
<dbReference type="Pfam" id="PF12833">
    <property type="entry name" value="HTH_18"/>
    <property type="match status" value="1"/>
</dbReference>
<dbReference type="EMBL" id="CP089984">
    <property type="protein sequence ID" value="WXB14242.1"/>
    <property type="molecule type" value="Genomic_DNA"/>
</dbReference>
<gene>
    <name evidence="5" type="ORF">LZC94_41260</name>
</gene>
<evidence type="ECO:0000313" key="5">
    <source>
        <dbReference type="EMBL" id="WXB14242.1"/>
    </source>
</evidence>
<dbReference type="InterPro" id="IPR050204">
    <property type="entry name" value="AraC_XylS_family_regulators"/>
</dbReference>
<protein>
    <submittedName>
        <fullName evidence="5">Helix-turn-helix domain-containing protein</fullName>
    </submittedName>
</protein>
<evidence type="ECO:0000313" key="6">
    <source>
        <dbReference type="Proteomes" id="UP001370348"/>
    </source>
</evidence>
<dbReference type="SUPFAM" id="SSF46689">
    <property type="entry name" value="Homeodomain-like"/>
    <property type="match status" value="1"/>
</dbReference>
<reference evidence="5 6" key="1">
    <citation type="submission" date="2021-12" db="EMBL/GenBank/DDBJ databases">
        <title>Discovery of the Pendulisporaceae a myxobacterial family with distinct sporulation behavior and unique specialized metabolism.</title>
        <authorList>
            <person name="Garcia R."/>
            <person name="Popoff A."/>
            <person name="Bader C.D."/>
            <person name="Loehr J."/>
            <person name="Walesch S."/>
            <person name="Walt C."/>
            <person name="Boldt J."/>
            <person name="Bunk B."/>
            <person name="Haeckl F.J.F.P.J."/>
            <person name="Gunesch A.P."/>
            <person name="Birkelbach J."/>
            <person name="Nuebel U."/>
            <person name="Pietschmann T."/>
            <person name="Bach T."/>
            <person name="Mueller R."/>
        </authorList>
    </citation>
    <scope>NUCLEOTIDE SEQUENCE [LARGE SCALE GENOMIC DNA]</scope>
    <source>
        <strain evidence="5 6">MSr11954</strain>
    </source>
</reference>
<dbReference type="PROSITE" id="PS01124">
    <property type="entry name" value="HTH_ARAC_FAMILY_2"/>
    <property type="match status" value="1"/>
</dbReference>
<proteinExistence type="predicted"/>
<keyword evidence="6" id="KW-1185">Reference proteome</keyword>
<evidence type="ECO:0000259" key="4">
    <source>
        <dbReference type="PROSITE" id="PS01124"/>
    </source>
</evidence>
<keyword evidence="1" id="KW-0805">Transcription regulation</keyword>
<keyword evidence="3" id="KW-0804">Transcription</keyword>
<accession>A0ABZ2LTK5</accession>